<sequence>MSSPYVSDKELSKSDPSWQKTFHKPKDDLANYNNEFVKSLESRDEFKSELESDGFENESESINKFGNGLKDDYGFKEVLDYESEFASKLESDKNNSIITNTTSTLTSSEGSIPFISSEIAVMIQLLQVKVRSNLTEEAFYNIIEA</sequence>
<feature type="region of interest" description="Disordered" evidence="1">
    <location>
        <begin position="1"/>
        <end position="26"/>
    </location>
</feature>
<evidence type="ECO:0000313" key="3">
    <source>
        <dbReference type="Proteomes" id="UP000789759"/>
    </source>
</evidence>
<protein>
    <submittedName>
        <fullName evidence="2">13618_t:CDS:1</fullName>
    </submittedName>
</protein>
<comment type="caution">
    <text evidence="2">The sequence shown here is derived from an EMBL/GenBank/DDBJ whole genome shotgun (WGS) entry which is preliminary data.</text>
</comment>
<proteinExistence type="predicted"/>
<dbReference type="Proteomes" id="UP000789759">
    <property type="component" value="Unassembled WGS sequence"/>
</dbReference>
<name>A0A9N9EX25_9GLOM</name>
<accession>A0A9N9EX25</accession>
<evidence type="ECO:0000313" key="2">
    <source>
        <dbReference type="EMBL" id="CAG8690551.1"/>
    </source>
</evidence>
<keyword evidence="3" id="KW-1185">Reference proteome</keyword>
<feature type="non-terminal residue" evidence="2">
    <location>
        <position position="145"/>
    </location>
</feature>
<dbReference type="EMBL" id="CAJVQA010009853">
    <property type="protein sequence ID" value="CAG8690551.1"/>
    <property type="molecule type" value="Genomic_DNA"/>
</dbReference>
<evidence type="ECO:0000256" key="1">
    <source>
        <dbReference type="SAM" id="MobiDB-lite"/>
    </source>
</evidence>
<reference evidence="2" key="1">
    <citation type="submission" date="2021-06" db="EMBL/GenBank/DDBJ databases">
        <authorList>
            <person name="Kallberg Y."/>
            <person name="Tangrot J."/>
            <person name="Rosling A."/>
        </authorList>
    </citation>
    <scope>NUCLEOTIDE SEQUENCE</scope>
    <source>
        <strain evidence="2">FL966</strain>
    </source>
</reference>
<gene>
    <name evidence="2" type="ORF">CPELLU_LOCUS11272</name>
</gene>
<dbReference type="AlphaFoldDB" id="A0A9N9EX25"/>
<organism evidence="2 3">
    <name type="scientific">Cetraspora pellucida</name>
    <dbReference type="NCBI Taxonomy" id="1433469"/>
    <lineage>
        <taxon>Eukaryota</taxon>
        <taxon>Fungi</taxon>
        <taxon>Fungi incertae sedis</taxon>
        <taxon>Mucoromycota</taxon>
        <taxon>Glomeromycotina</taxon>
        <taxon>Glomeromycetes</taxon>
        <taxon>Diversisporales</taxon>
        <taxon>Gigasporaceae</taxon>
        <taxon>Cetraspora</taxon>
    </lineage>
</organism>